<dbReference type="OrthoDB" id="7863713at2"/>
<dbReference type="EMBL" id="FNAY01000001">
    <property type="protein sequence ID" value="SDE44495.1"/>
    <property type="molecule type" value="Genomic_DNA"/>
</dbReference>
<gene>
    <name evidence="1" type="ORF">SAMN04244550_00425</name>
</gene>
<accession>A0A0Q0UDB6</accession>
<organism evidence="1 2">
    <name type="scientific">Rhodobacter capsulatus</name>
    <name type="common">Rhodopseudomonas capsulata</name>
    <dbReference type="NCBI Taxonomy" id="1061"/>
    <lineage>
        <taxon>Bacteria</taxon>
        <taxon>Pseudomonadati</taxon>
        <taxon>Pseudomonadota</taxon>
        <taxon>Alphaproteobacteria</taxon>
        <taxon>Rhodobacterales</taxon>
        <taxon>Rhodobacter group</taxon>
        <taxon>Rhodobacter</taxon>
    </lineage>
</organism>
<proteinExistence type="predicted"/>
<evidence type="ECO:0000313" key="1">
    <source>
        <dbReference type="EMBL" id="SDE44495.1"/>
    </source>
</evidence>
<name>A0A0Q0UDB6_RHOCA</name>
<evidence type="ECO:0000313" key="2">
    <source>
        <dbReference type="Proteomes" id="UP000183812"/>
    </source>
</evidence>
<dbReference type="AlphaFoldDB" id="A0A0Q0UDB6"/>
<sequence length="105" mass="11789">MPCAASRKVILLDDRRDPEDRFAVLVRRAICGRSHAGRGAAGPRDGVDALLLLGPAKTWPEAAERLRYLVEQFAQTFPGQQARQQKLIRRALRDISYLLARPHDS</sequence>
<reference evidence="1 2" key="1">
    <citation type="submission" date="2016-10" db="EMBL/GenBank/DDBJ databases">
        <authorList>
            <person name="de Groot N.N."/>
        </authorList>
    </citation>
    <scope>NUCLEOTIDE SEQUENCE [LARGE SCALE GENOMIC DNA]</scope>
    <source>
        <strain evidence="2">DSM 938 / 37b4</strain>
    </source>
</reference>
<protein>
    <submittedName>
        <fullName evidence="1">Uncharacterized protein</fullName>
    </submittedName>
</protein>
<dbReference type="Proteomes" id="UP000183812">
    <property type="component" value="Unassembled WGS sequence"/>
</dbReference>
<dbReference type="RefSeq" id="WP_055212771.1">
    <property type="nucleotide sequence ID" value="NZ_CP061202.1"/>
</dbReference>